<reference evidence="4" key="1">
    <citation type="submission" date="2025-08" db="UniProtKB">
        <authorList>
            <consortium name="RefSeq"/>
        </authorList>
    </citation>
    <scope>IDENTIFICATION</scope>
    <source>
        <tissue evidence="4">Tentacle</tissue>
    </source>
</reference>
<dbReference type="Proteomes" id="UP000515163">
    <property type="component" value="Unplaced"/>
</dbReference>
<accession>A0A6P8I4R1</accession>
<dbReference type="GeneID" id="116298510"/>
<feature type="region of interest" description="Disordered" evidence="1">
    <location>
        <begin position="171"/>
        <end position="206"/>
    </location>
</feature>
<feature type="compositionally biased region" description="Polar residues" evidence="1">
    <location>
        <begin position="187"/>
        <end position="206"/>
    </location>
</feature>
<keyword evidence="3" id="KW-1185">Reference proteome</keyword>
<dbReference type="AlphaFoldDB" id="A0A6P8I4R1"/>
<evidence type="ECO:0000313" key="3">
    <source>
        <dbReference type="Proteomes" id="UP000515163"/>
    </source>
</evidence>
<sequence>MANVDEIQGSWFPTGFHGHFRSKTRTDFNIPYRQRAKPKPPVKFLNQTKERSNRHLFSRHDNRNAHSNVGDLEAFFNMGLGKRKYLSTTDQSIPSQHTKSTKDMLTWKGNENNAMVTTYRRQFDRRSMPAPGFNEYEPVHVRSNLHLQRRHFRAVSAPPSQRRTAPLLAWNEPDDSFSSRPGIGSHHLTQNQTFSHSTPARPSNTSNFTVAETITPLNTR</sequence>
<dbReference type="KEGG" id="aten:116298510"/>
<organism evidence="3 4">
    <name type="scientific">Actinia tenebrosa</name>
    <name type="common">Australian red waratah sea anemone</name>
    <dbReference type="NCBI Taxonomy" id="6105"/>
    <lineage>
        <taxon>Eukaryota</taxon>
        <taxon>Metazoa</taxon>
        <taxon>Cnidaria</taxon>
        <taxon>Anthozoa</taxon>
        <taxon>Hexacorallia</taxon>
        <taxon>Actiniaria</taxon>
        <taxon>Actiniidae</taxon>
        <taxon>Actinia</taxon>
    </lineage>
</organism>
<evidence type="ECO:0000256" key="1">
    <source>
        <dbReference type="SAM" id="MobiDB-lite"/>
    </source>
</evidence>
<protein>
    <submittedName>
        <fullName evidence="4">Uncharacterized protein C3orf84-like</fullName>
    </submittedName>
</protein>
<dbReference type="RefSeq" id="XP_031562873.1">
    <property type="nucleotide sequence ID" value="XM_031707013.1"/>
</dbReference>
<name>A0A6P8I4R1_ACTTE</name>
<dbReference type="Pfam" id="PF15115">
    <property type="entry name" value="HDNR"/>
    <property type="match status" value="1"/>
</dbReference>
<proteinExistence type="predicted"/>
<dbReference type="InterPro" id="IPR029369">
    <property type="entry name" value="HDNR"/>
</dbReference>
<dbReference type="OrthoDB" id="10045229at2759"/>
<evidence type="ECO:0000313" key="4">
    <source>
        <dbReference type="RefSeq" id="XP_031562873.1"/>
    </source>
</evidence>
<feature type="domain" description="Domain of unknown function with conserved HDNR motif" evidence="2">
    <location>
        <begin position="8"/>
        <end position="187"/>
    </location>
</feature>
<dbReference type="PANTHER" id="PTHR35539">
    <property type="entry name" value="CDNA SEQUENCE BC048562"/>
    <property type="match status" value="1"/>
</dbReference>
<gene>
    <name evidence="4" type="primary">LOC116298510</name>
</gene>
<evidence type="ECO:0000259" key="2">
    <source>
        <dbReference type="Pfam" id="PF15115"/>
    </source>
</evidence>
<dbReference type="InParanoid" id="A0A6P8I4R1"/>
<feature type="region of interest" description="Disordered" evidence="1">
    <location>
        <begin position="89"/>
        <end position="109"/>
    </location>
</feature>
<feature type="compositionally biased region" description="Polar residues" evidence="1">
    <location>
        <begin position="89"/>
        <end position="98"/>
    </location>
</feature>
<dbReference type="PANTHER" id="PTHR35539:SF1">
    <property type="entry name" value="CDNA SEQUENCE BC048562"/>
    <property type="match status" value="1"/>
</dbReference>